<keyword evidence="8" id="KW-1185">Reference proteome</keyword>
<dbReference type="Proteomes" id="UP000264217">
    <property type="component" value="Unassembled WGS sequence"/>
</dbReference>
<organism evidence="7 8">
    <name type="scientific">Mucilaginibacter conchicola</name>
    <dbReference type="NCBI Taxonomy" id="2303333"/>
    <lineage>
        <taxon>Bacteria</taxon>
        <taxon>Pseudomonadati</taxon>
        <taxon>Bacteroidota</taxon>
        <taxon>Sphingobacteriia</taxon>
        <taxon>Sphingobacteriales</taxon>
        <taxon>Sphingobacteriaceae</taxon>
        <taxon>Mucilaginibacter</taxon>
    </lineage>
</organism>
<dbReference type="GO" id="GO:0017004">
    <property type="term" value="P:cytochrome complex assembly"/>
    <property type="evidence" value="ECO:0007669"/>
    <property type="project" value="UniProtKB-KW"/>
</dbReference>
<dbReference type="PANTHER" id="PTHR42852:SF6">
    <property type="entry name" value="THIOL:DISULFIDE INTERCHANGE PROTEIN DSBE"/>
    <property type="match status" value="1"/>
</dbReference>
<feature type="domain" description="Thioredoxin" evidence="6">
    <location>
        <begin position="233"/>
        <end position="373"/>
    </location>
</feature>
<dbReference type="InterPro" id="IPR036249">
    <property type="entry name" value="Thioredoxin-like_sf"/>
</dbReference>
<dbReference type="Pfam" id="PF00578">
    <property type="entry name" value="AhpC-TSA"/>
    <property type="match status" value="1"/>
</dbReference>
<dbReference type="PROSITE" id="PS51352">
    <property type="entry name" value="THIOREDOXIN_2"/>
    <property type="match status" value="1"/>
</dbReference>
<sequence length="373" mass="41238">MLIRKYILSILMLMPILASAQKTFKITGSSKGFAEGDKIYLLYKESGNRHFDSTLVSKGMFSFAGTTNGTGIGSLYRNENPMYADVVHDVVKVFIEPGDIKIITNDSLSNAAVMGTPLNEDNTDLEEALKPFTEKLSKVKNIESLTPEQQTDVKYTNPINVTIDSIRKLMAPVQFAFIKSHPGSYVSLLTLDKLVNHADLSAVADAYNSLSAANKKTELGRAMNLSVNSAKRSQIGVVAAGFELKTSGGKKVKLKDYKGKYILVDFWASWCKPCRDENPNVVAAYDKFKGRNFSIISISIDDKSERKAWLAAIKKDKLPWVQAVDNYEPAKKVKDRYGITTIPANVLIDPSGKIVAKNIKGMELHDTLEKVLK</sequence>
<dbReference type="GO" id="GO:0030313">
    <property type="term" value="C:cell envelope"/>
    <property type="evidence" value="ECO:0007669"/>
    <property type="project" value="UniProtKB-SubCell"/>
</dbReference>
<dbReference type="EMBL" id="QWDC01000001">
    <property type="protein sequence ID" value="RFZ94540.1"/>
    <property type="molecule type" value="Genomic_DNA"/>
</dbReference>
<protein>
    <submittedName>
        <fullName evidence="7">AhpC/TSA family protein</fullName>
    </submittedName>
</protein>
<feature type="signal peptide" evidence="5">
    <location>
        <begin position="1"/>
        <end position="20"/>
    </location>
</feature>
<gene>
    <name evidence="7" type="ORF">D0C36_03055</name>
</gene>
<feature type="chain" id="PRO_5016629896" evidence="5">
    <location>
        <begin position="21"/>
        <end position="373"/>
    </location>
</feature>
<comment type="subcellular location">
    <subcellularLocation>
        <location evidence="1">Cell envelope</location>
    </subcellularLocation>
</comment>
<dbReference type="OrthoDB" id="1069091at2"/>
<evidence type="ECO:0000256" key="3">
    <source>
        <dbReference type="ARBA" id="ARBA00023157"/>
    </source>
</evidence>
<dbReference type="Pfam" id="PF14289">
    <property type="entry name" value="DUF4369"/>
    <property type="match status" value="1"/>
</dbReference>
<keyword evidence="2" id="KW-0201">Cytochrome c-type biogenesis</keyword>
<dbReference type="InterPro" id="IPR000866">
    <property type="entry name" value="AhpC/TSA"/>
</dbReference>
<comment type="caution">
    <text evidence="7">The sequence shown here is derived from an EMBL/GenBank/DDBJ whole genome shotgun (WGS) entry which is preliminary data.</text>
</comment>
<proteinExistence type="predicted"/>
<name>A0A372NWQ8_9SPHI</name>
<dbReference type="PANTHER" id="PTHR42852">
    <property type="entry name" value="THIOL:DISULFIDE INTERCHANGE PROTEIN DSBE"/>
    <property type="match status" value="1"/>
</dbReference>
<accession>A0A372NWQ8</accession>
<reference evidence="7 8" key="1">
    <citation type="submission" date="2018-08" db="EMBL/GenBank/DDBJ databases">
        <title>Mucilaginibacter sp. MYSH2.</title>
        <authorList>
            <person name="Seo T."/>
        </authorList>
    </citation>
    <scope>NUCLEOTIDE SEQUENCE [LARGE SCALE GENOMIC DNA]</scope>
    <source>
        <strain evidence="7 8">MYSH2</strain>
    </source>
</reference>
<evidence type="ECO:0000313" key="8">
    <source>
        <dbReference type="Proteomes" id="UP000264217"/>
    </source>
</evidence>
<dbReference type="GO" id="GO:0016209">
    <property type="term" value="F:antioxidant activity"/>
    <property type="evidence" value="ECO:0007669"/>
    <property type="project" value="InterPro"/>
</dbReference>
<dbReference type="InterPro" id="IPR025380">
    <property type="entry name" value="DUF4369"/>
</dbReference>
<keyword evidence="5" id="KW-0732">Signal</keyword>
<dbReference type="CDD" id="cd02966">
    <property type="entry name" value="TlpA_like_family"/>
    <property type="match status" value="1"/>
</dbReference>
<evidence type="ECO:0000256" key="2">
    <source>
        <dbReference type="ARBA" id="ARBA00022748"/>
    </source>
</evidence>
<evidence type="ECO:0000259" key="6">
    <source>
        <dbReference type="PROSITE" id="PS51352"/>
    </source>
</evidence>
<dbReference type="InterPro" id="IPR013766">
    <property type="entry name" value="Thioredoxin_domain"/>
</dbReference>
<dbReference type="AlphaFoldDB" id="A0A372NWQ8"/>
<evidence type="ECO:0000256" key="1">
    <source>
        <dbReference type="ARBA" id="ARBA00004196"/>
    </source>
</evidence>
<evidence type="ECO:0000256" key="5">
    <source>
        <dbReference type="SAM" id="SignalP"/>
    </source>
</evidence>
<dbReference type="InterPro" id="IPR050553">
    <property type="entry name" value="Thioredoxin_ResA/DsbE_sf"/>
</dbReference>
<evidence type="ECO:0000256" key="4">
    <source>
        <dbReference type="ARBA" id="ARBA00023284"/>
    </source>
</evidence>
<keyword evidence="3" id="KW-1015">Disulfide bond</keyword>
<dbReference type="SUPFAM" id="SSF52833">
    <property type="entry name" value="Thioredoxin-like"/>
    <property type="match status" value="1"/>
</dbReference>
<keyword evidence="4" id="KW-0676">Redox-active center</keyword>
<dbReference type="RefSeq" id="WP_117390102.1">
    <property type="nucleotide sequence ID" value="NZ_QWDC01000001.1"/>
</dbReference>
<dbReference type="Gene3D" id="3.40.30.10">
    <property type="entry name" value="Glutaredoxin"/>
    <property type="match status" value="1"/>
</dbReference>
<dbReference type="GO" id="GO:0016491">
    <property type="term" value="F:oxidoreductase activity"/>
    <property type="evidence" value="ECO:0007669"/>
    <property type="project" value="InterPro"/>
</dbReference>
<evidence type="ECO:0000313" key="7">
    <source>
        <dbReference type="EMBL" id="RFZ94540.1"/>
    </source>
</evidence>